<dbReference type="Gene3D" id="3.40.50.10350">
    <property type="entry name" value="Glycerate kinase, domain 1"/>
    <property type="match status" value="1"/>
</dbReference>
<name>A0ABT2GI25_9MICO</name>
<evidence type="ECO:0000256" key="2">
    <source>
        <dbReference type="ARBA" id="ARBA00022679"/>
    </source>
</evidence>
<evidence type="ECO:0000313" key="6">
    <source>
        <dbReference type="Proteomes" id="UP001165580"/>
    </source>
</evidence>
<dbReference type="InterPro" id="IPR018193">
    <property type="entry name" value="Glyc_kinase_flavodox-like_fold"/>
</dbReference>
<evidence type="ECO:0000256" key="4">
    <source>
        <dbReference type="PIRNR" id="PIRNR006078"/>
    </source>
</evidence>
<gene>
    <name evidence="5" type="ORF">NVV95_14515</name>
</gene>
<dbReference type="PIRSF" id="PIRSF006078">
    <property type="entry name" value="GlxK"/>
    <property type="match status" value="1"/>
</dbReference>
<proteinExistence type="inferred from homology"/>
<keyword evidence="6" id="KW-1185">Reference proteome</keyword>
<dbReference type="Gene3D" id="3.90.1510.10">
    <property type="entry name" value="Glycerate kinase, domain 2"/>
    <property type="match status" value="1"/>
</dbReference>
<dbReference type="GO" id="GO:0016301">
    <property type="term" value="F:kinase activity"/>
    <property type="evidence" value="ECO:0007669"/>
    <property type="project" value="UniProtKB-KW"/>
</dbReference>
<dbReference type="EMBL" id="JANTEZ010000005">
    <property type="protein sequence ID" value="MCS5715761.1"/>
    <property type="molecule type" value="Genomic_DNA"/>
</dbReference>
<dbReference type="SUPFAM" id="SSF110738">
    <property type="entry name" value="Glycerate kinase I"/>
    <property type="match status" value="1"/>
</dbReference>
<keyword evidence="2 4" id="KW-0808">Transferase</keyword>
<keyword evidence="3 4" id="KW-0418">Kinase</keyword>
<evidence type="ECO:0000256" key="1">
    <source>
        <dbReference type="ARBA" id="ARBA00006284"/>
    </source>
</evidence>
<comment type="caution">
    <text evidence="5">The sequence shown here is derived from an EMBL/GenBank/DDBJ whole genome shotgun (WGS) entry which is preliminary data.</text>
</comment>
<organism evidence="5 6">
    <name type="scientific">Herbiconiux gentiana</name>
    <dbReference type="NCBI Taxonomy" id="2970912"/>
    <lineage>
        <taxon>Bacteria</taxon>
        <taxon>Bacillati</taxon>
        <taxon>Actinomycetota</taxon>
        <taxon>Actinomycetes</taxon>
        <taxon>Micrococcales</taxon>
        <taxon>Microbacteriaceae</taxon>
        <taxon>Herbiconiux</taxon>
    </lineage>
</organism>
<accession>A0ABT2GI25</accession>
<protein>
    <submittedName>
        <fullName evidence="5">Glycerate kinase</fullName>
    </submittedName>
</protein>
<reference evidence="5" key="1">
    <citation type="submission" date="2022-08" db="EMBL/GenBank/DDBJ databases">
        <authorList>
            <person name="Deng Y."/>
            <person name="Han X.-F."/>
            <person name="Zhang Y.-Q."/>
        </authorList>
    </citation>
    <scope>NUCLEOTIDE SEQUENCE</scope>
    <source>
        <strain evidence="5">CPCC 205716</strain>
    </source>
</reference>
<dbReference type="InterPro" id="IPR004381">
    <property type="entry name" value="Glycerate_kinase"/>
</dbReference>
<evidence type="ECO:0000313" key="5">
    <source>
        <dbReference type="EMBL" id="MCS5715761.1"/>
    </source>
</evidence>
<dbReference type="Proteomes" id="UP001165580">
    <property type="component" value="Unassembled WGS sequence"/>
</dbReference>
<dbReference type="NCBIfam" id="TIGR00045">
    <property type="entry name" value="glycerate kinase"/>
    <property type="match status" value="1"/>
</dbReference>
<dbReference type="InterPro" id="IPR036129">
    <property type="entry name" value="Glycerate_kinase_sf"/>
</dbReference>
<dbReference type="PANTHER" id="PTHR21599">
    <property type="entry name" value="GLYCERATE KINASE"/>
    <property type="match status" value="1"/>
</dbReference>
<comment type="similarity">
    <text evidence="1 4">Belongs to the glycerate kinase type-1 family.</text>
</comment>
<dbReference type="Pfam" id="PF02595">
    <property type="entry name" value="Gly_kinase"/>
    <property type="match status" value="1"/>
</dbReference>
<evidence type="ECO:0000256" key="3">
    <source>
        <dbReference type="ARBA" id="ARBA00022777"/>
    </source>
</evidence>
<dbReference type="InterPro" id="IPR018197">
    <property type="entry name" value="Glycerate_kinase_RE-like"/>
</dbReference>
<dbReference type="PANTHER" id="PTHR21599:SF0">
    <property type="entry name" value="GLYCERATE KINASE"/>
    <property type="match status" value="1"/>
</dbReference>
<sequence>MMEIVVAPDSLKGSMAASDAAAAIARGWSRVRPADSVRIFSMADGGEGTIDAIEAASLGRTARMPITVMGPDGRDVDTTWLLLDPKAPRRSVAVVELANTSGITLLDHPRPLDSHTYGFGQAISAALEYRPCELLLALGGSASTDGGHGALSALGASFVDAGGRNVGLGNAALARIAEIDVTNLRTIPAGTKVRILSDVMSPLLGPTGAAAAFGSQKGIEADGINDADHNLARLAAALQPSLPADPMQSGAGAAGGTGFAMIAWGASVTSGAAEIAAVTGLDAAIASADLVITGEGSYDPESENGKVAGHVRRLASAAQVPCALVAGSIPGAPAPGFFVRAVALSDLAGDVRSSMNDPERWLHVAGSLLAEEFAA</sequence>